<dbReference type="AlphaFoldDB" id="A0A974AFX4"/>
<dbReference type="Pfam" id="PF12770">
    <property type="entry name" value="CHAT"/>
    <property type="match status" value="1"/>
</dbReference>
<dbReference type="RefSeq" id="WP_176534238.1">
    <property type="nucleotide sequence ID" value="NZ_CP088022.1"/>
</dbReference>
<evidence type="ECO:0000259" key="1">
    <source>
        <dbReference type="Pfam" id="PF12770"/>
    </source>
</evidence>
<proteinExistence type="predicted"/>
<accession>A0A974AFX4</accession>
<reference evidence="2" key="1">
    <citation type="submission" date="2020-06" db="EMBL/GenBank/DDBJ databases">
        <title>Whole Genome Sequence of Bradyrhizobium sp. Strain 66S1MB.</title>
        <authorList>
            <person name="Bromfield E."/>
            <person name="Cloutier S."/>
        </authorList>
    </citation>
    <scope>NUCLEOTIDE SEQUENCE</scope>
    <source>
        <strain evidence="2">66S1MB</strain>
    </source>
</reference>
<sequence length="590" mass="66581">MNIVVASGDAGQLELLESGATLVGQQMRPRVPVTIRSVASMQDARKRIDRETALLVIASSWTGTVETDPGLDLIKSLASKPSSPACILVGRLELLLSVQPIKRCELLVVDCTTDYVRQCVILARRLDVIQDESREVRFEDDAFRTTHSAIAETSGPRKEPSFAILEVDLRRDIIYSRVHLNIHKPTGVLRREPEPLVLKEDELVEFIRDSKNLKKNLAKWHQNASRRGHYTKWHAEYRQLGERVSRMLWGSRAFNRYYDFAQEATRDKDVAPQGHVRLRFNLEQPWFDGLWEAIADEQDGRHLILDNTVARRYLLPNKIDAFGSRDGQIETDDGNLNVLVLRSHVPAGSVPDGPNDGLWRKYWKSYNGVLPALPHLDQEVDEIRKLEKSKQKNESRATIKINVTVLPKKDAAAGEAWSLVDELKEHLTNGSRRYDVVHFAGHALFADGIDGDERGYLIFSGFPNPRAVPIAAVAPLLKEANVQLVYLSCCRSSASAAALEFSRNDIPMTIGFHWDLDDSKAPVFAKEFYRELLENDLRVCRATSKARKSLFVEHDKGDPIWASPVLIAQPMDWLQVEGVLKLSAHRSQVA</sequence>
<protein>
    <submittedName>
        <fullName evidence="2">CHAT domain-containing protein</fullName>
    </submittedName>
</protein>
<evidence type="ECO:0000313" key="2">
    <source>
        <dbReference type="EMBL" id="NVL11264.1"/>
    </source>
</evidence>
<feature type="domain" description="CHAT" evidence="1">
    <location>
        <begin position="291"/>
        <end position="567"/>
    </location>
</feature>
<name>A0A974AFX4_9BRAD</name>
<dbReference type="EMBL" id="JABWSX010000001">
    <property type="protein sequence ID" value="NVL11264.1"/>
    <property type="molecule type" value="Genomic_DNA"/>
</dbReference>
<gene>
    <name evidence="2" type="ORF">HU230_37555</name>
</gene>
<organism evidence="2">
    <name type="scientific">Bradyrhizobium quebecense</name>
    <dbReference type="NCBI Taxonomy" id="2748629"/>
    <lineage>
        <taxon>Bacteria</taxon>
        <taxon>Pseudomonadati</taxon>
        <taxon>Pseudomonadota</taxon>
        <taxon>Alphaproteobacteria</taxon>
        <taxon>Hyphomicrobiales</taxon>
        <taxon>Nitrobacteraceae</taxon>
        <taxon>Bradyrhizobium</taxon>
    </lineage>
</organism>
<dbReference type="InterPro" id="IPR024983">
    <property type="entry name" value="CHAT_dom"/>
</dbReference>
<comment type="caution">
    <text evidence="2">The sequence shown here is derived from an EMBL/GenBank/DDBJ whole genome shotgun (WGS) entry which is preliminary data.</text>
</comment>